<feature type="non-terminal residue" evidence="4">
    <location>
        <position position="587"/>
    </location>
</feature>
<dbReference type="InterPro" id="IPR016024">
    <property type="entry name" value="ARM-type_fold"/>
</dbReference>
<evidence type="ECO:0000313" key="5">
    <source>
        <dbReference type="Proteomes" id="UP000673691"/>
    </source>
</evidence>
<evidence type="ECO:0000313" key="4">
    <source>
        <dbReference type="EMBL" id="KAG5455435.1"/>
    </source>
</evidence>
<keyword evidence="2" id="KW-0804">Transcription</keyword>
<evidence type="ECO:0000256" key="2">
    <source>
        <dbReference type="ARBA" id="ARBA00023163"/>
    </source>
</evidence>
<dbReference type="PANTHER" id="PTHR22970:SF14">
    <property type="entry name" value="AT-RICH INTERACTIVE DOMAIN-CONTAINING PROTEIN 2"/>
    <property type="match status" value="1"/>
</dbReference>
<evidence type="ECO:0000256" key="3">
    <source>
        <dbReference type="ARBA" id="ARBA00023242"/>
    </source>
</evidence>
<evidence type="ECO:0008006" key="6">
    <source>
        <dbReference type="Google" id="ProtNLM"/>
    </source>
</evidence>
<protein>
    <recommendedName>
        <fullName evidence="6">RFX-type winged-helix domain-containing protein</fullName>
    </recommendedName>
</protein>
<dbReference type="InterPro" id="IPR052406">
    <property type="entry name" value="Chromatin_Remodeling_Comp"/>
</dbReference>
<dbReference type="Proteomes" id="UP000673691">
    <property type="component" value="Unassembled WGS sequence"/>
</dbReference>
<gene>
    <name evidence="4" type="ORF">BJ554DRAFT_5154</name>
</gene>
<sequence>MIPGLLDTLLSFAAPYFKHDVPAVPTRANANDTAVPSAAKTPGSESVPARVAVEAEAFFTAGTAILSGGENPDSVGHHVEDNAALAGPSGTFFFEAFDSQDAHYRRNRAIQVLHIIRNFSFLESNARTLVEHEDLRRVLLRGLGLAVGTQHLEVRHACLDIIENIAPHIVLRSRHDPLQLRLRSLAHDTDRALSLGAIRSLTRLAGNDANETFSVPLPPVLIRRLLQLLLVWDEGIVSAVLDMFYQYSSFSNVDMSAYLARHVPGNIVRVLIKFLSWKVTVKPAPPPPLPGPAPYLAPSLPVGMAPVIRTAVSALPPTTLSATMPLNPRSAEMAVTTPTSELVGPRTLRAIYAAPPLPVSSPKEYQIQSTQQSPQLHQQWTPAPLASGPAGSAFTTLPVPPTMGVSVPGLQPYMAHVPAATPGIPPQLPFHINMCQWTGCADQVLPGVEEGALFEHVVSTHLRPSEERQPYVCRWCGCDKFSDSGGTPDLRVAIAHLQTHRPLTKAAPAAAAPAVVPFPAHQRQYLRICASAAIPQAVRMAGGSGTADLDGAVGIPLTTALVLRNLARSKKCQALFVPYESELTSLM</sequence>
<keyword evidence="5" id="KW-1185">Reference proteome</keyword>
<organism evidence="4 5">
    <name type="scientific">Olpidium bornovanus</name>
    <dbReference type="NCBI Taxonomy" id="278681"/>
    <lineage>
        <taxon>Eukaryota</taxon>
        <taxon>Fungi</taxon>
        <taxon>Fungi incertae sedis</taxon>
        <taxon>Olpidiomycota</taxon>
        <taxon>Olpidiomycotina</taxon>
        <taxon>Olpidiomycetes</taxon>
        <taxon>Olpidiales</taxon>
        <taxon>Olpidiaceae</taxon>
        <taxon>Olpidium</taxon>
    </lineage>
</organism>
<name>A0A8H8DE17_9FUNG</name>
<dbReference type="PANTHER" id="PTHR22970">
    <property type="entry name" value="AT-RICH INTERACTIVE DOMAIN-CONTAINING PROTEIN 2"/>
    <property type="match status" value="1"/>
</dbReference>
<dbReference type="GO" id="GO:0016586">
    <property type="term" value="C:RSC-type complex"/>
    <property type="evidence" value="ECO:0007669"/>
    <property type="project" value="TreeGrafter"/>
</dbReference>
<dbReference type="EMBL" id="JAEFCI010013385">
    <property type="protein sequence ID" value="KAG5455435.1"/>
    <property type="molecule type" value="Genomic_DNA"/>
</dbReference>
<proteinExistence type="predicted"/>
<keyword evidence="3" id="KW-0539">Nucleus</keyword>
<dbReference type="OrthoDB" id="338531at2759"/>
<evidence type="ECO:0000256" key="1">
    <source>
        <dbReference type="ARBA" id="ARBA00023015"/>
    </source>
</evidence>
<dbReference type="SUPFAM" id="SSF48371">
    <property type="entry name" value="ARM repeat"/>
    <property type="match status" value="1"/>
</dbReference>
<comment type="caution">
    <text evidence="4">The sequence shown here is derived from an EMBL/GenBank/DDBJ whole genome shotgun (WGS) entry which is preliminary data.</text>
</comment>
<keyword evidence="1" id="KW-0805">Transcription regulation</keyword>
<dbReference type="AlphaFoldDB" id="A0A8H8DE17"/>
<accession>A0A8H8DE17</accession>
<reference evidence="4 5" key="1">
    <citation type="journal article" name="Sci. Rep.">
        <title>Genome-scale phylogenetic analyses confirm Olpidium as the closest living zoosporic fungus to the non-flagellated, terrestrial fungi.</title>
        <authorList>
            <person name="Chang Y."/>
            <person name="Rochon D."/>
            <person name="Sekimoto S."/>
            <person name="Wang Y."/>
            <person name="Chovatia M."/>
            <person name="Sandor L."/>
            <person name="Salamov A."/>
            <person name="Grigoriev I.V."/>
            <person name="Stajich J.E."/>
            <person name="Spatafora J.W."/>
        </authorList>
    </citation>
    <scope>NUCLEOTIDE SEQUENCE [LARGE SCALE GENOMIC DNA]</scope>
    <source>
        <strain evidence="4">S191</strain>
    </source>
</reference>